<dbReference type="RefSeq" id="WP_165032760.1">
    <property type="nucleotide sequence ID" value="NZ_JAAKZF010000052.1"/>
</dbReference>
<dbReference type="EMBL" id="JAAKZF010000052">
    <property type="protein sequence ID" value="NGO54447.1"/>
    <property type="molecule type" value="Genomic_DNA"/>
</dbReference>
<keyword evidence="4" id="KW-1185">Reference proteome</keyword>
<sequence>MTRTAAFLLALSLILAPAASAQEGAASSLISVLDRAEALEPLETVIVAQGGKILAERGYRGNSAETPTNIKSASKTIISALVGIAIDKGVLKGVDQKIAPILRPHLPDDPDPRIQEITIGHLLSMQAGLGRTSGPNYGRWVSSRDWVRAALAMPFDGEPGGQMLYSTGSTHLLSAILTRASGRSTLELAREWLGPLDGFAIGGWERDPQGYYLGGNQMAMSPRSLLAFGELYRNGGKTPEGQQLVSPGWIEASWRQRTNSRYTGDGYGYGWFLRMVGGRDVRYAWGYGGQMLYIVPDLGLTVVMTSEEDNPSARNGHRDDLHALLAEIIGAVEAGEQAGDAGAAKEG</sequence>
<feature type="chain" id="PRO_5026240821" evidence="1">
    <location>
        <begin position="22"/>
        <end position="347"/>
    </location>
</feature>
<dbReference type="AlphaFoldDB" id="A0A6G4WK36"/>
<evidence type="ECO:0000259" key="2">
    <source>
        <dbReference type="Pfam" id="PF00144"/>
    </source>
</evidence>
<evidence type="ECO:0000313" key="3">
    <source>
        <dbReference type="EMBL" id="NGO54447.1"/>
    </source>
</evidence>
<gene>
    <name evidence="3" type="ORF">G6N73_25495</name>
</gene>
<dbReference type="GO" id="GO:0016787">
    <property type="term" value="F:hydrolase activity"/>
    <property type="evidence" value="ECO:0007669"/>
    <property type="project" value="UniProtKB-KW"/>
</dbReference>
<reference evidence="3 4" key="1">
    <citation type="submission" date="2020-02" db="EMBL/GenBank/DDBJ databases">
        <title>Genome sequence of strain CCNWXJ40-4.</title>
        <authorList>
            <person name="Gao J."/>
            <person name="Sun J."/>
        </authorList>
    </citation>
    <scope>NUCLEOTIDE SEQUENCE [LARGE SCALE GENOMIC DNA]</scope>
    <source>
        <strain evidence="3 4">CCNWXJ 40-4</strain>
    </source>
</reference>
<evidence type="ECO:0000256" key="1">
    <source>
        <dbReference type="SAM" id="SignalP"/>
    </source>
</evidence>
<dbReference type="PANTHER" id="PTHR43283">
    <property type="entry name" value="BETA-LACTAMASE-RELATED"/>
    <property type="match status" value="1"/>
</dbReference>
<feature type="signal peptide" evidence="1">
    <location>
        <begin position="1"/>
        <end position="21"/>
    </location>
</feature>
<accession>A0A6G4WK36</accession>
<dbReference type="InterPro" id="IPR050789">
    <property type="entry name" value="Diverse_Enzym_Activities"/>
</dbReference>
<name>A0A6G4WK36_9HYPH</name>
<dbReference type="InterPro" id="IPR012338">
    <property type="entry name" value="Beta-lactam/transpept-like"/>
</dbReference>
<keyword evidence="3" id="KW-0378">Hydrolase</keyword>
<dbReference type="Pfam" id="PF00144">
    <property type="entry name" value="Beta-lactamase"/>
    <property type="match status" value="1"/>
</dbReference>
<feature type="domain" description="Beta-lactamase-related" evidence="2">
    <location>
        <begin position="45"/>
        <end position="325"/>
    </location>
</feature>
<dbReference type="Proteomes" id="UP001642900">
    <property type="component" value="Unassembled WGS sequence"/>
</dbReference>
<dbReference type="InterPro" id="IPR001466">
    <property type="entry name" value="Beta-lactam-related"/>
</dbReference>
<organism evidence="3 4">
    <name type="scientific">Allomesorhizobium camelthorni</name>
    <dbReference type="NCBI Taxonomy" id="475069"/>
    <lineage>
        <taxon>Bacteria</taxon>
        <taxon>Pseudomonadati</taxon>
        <taxon>Pseudomonadota</taxon>
        <taxon>Alphaproteobacteria</taxon>
        <taxon>Hyphomicrobiales</taxon>
        <taxon>Phyllobacteriaceae</taxon>
        <taxon>Allomesorhizobium</taxon>
    </lineage>
</organism>
<dbReference type="PANTHER" id="PTHR43283:SF7">
    <property type="entry name" value="BETA-LACTAMASE-RELATED DOMAIN-CONTAINING PROTEIN"/>
    <property type="match status" value="1"/>
</dbReference>
<evidence type="ECO:0000313" key="4">
    <source>
        <dbReference type="Proteomes" id="UP001642900"/>
    </source>
</evidence>
<dbReference type="Gene3D" id="3.40.710.10">
    <property type="entry name" value="DD-peptidase/beta-lactamase superfamily"/>
    <property type="match status" value="1"/>
</dbReference>
<comment type="caution">
    <text evidence="3">The sequence shown here is derived from an EMBL/GenBank/DDBJ whole genome shotgun (WGS) entry which is preliminary data.</text>
</comment>
<protein>
    <submittedName>
        <fullName evidence="3">Serine hydrolase</fullName>
    </submittedName>
</protein>
<keyword evidence="1" id="KW-0732">Signal</keyword>
<dbReference type="SUPFAM" id="SSF56601">
    <property type="entry name" value="beta-lactamase/transpeptidase-like"/>
    <property type="match status" value="1"/>
</dbReference>
<proteinExistence type="predicted"/>